<keyword evidence="4" id="KW-0808">Transferase</keyword>
<keyword evidence="6" id="KW-0418">Kinase</keyword>
<evidence type="ECO:0000313" key="10">
    <source>
        <dbReference type="EMBL" id="CDH49692.1"/>
    </source>
</evidence>
<dbReference type="InterPro" id="IPR015433">
    <property type="entry name" value="PI3/4_kinase"/>
</dbReference>
<evidence type="ECO:0000256" key="5">
    <source>
        <dbReference type="ARBA" id="ARBA00022741"/>
    </source>
</evidence>
<dbReference type="InterPro" id="IPR045495">
    <property type="entry name" value="PI4K_N"/>
</dbReference>
<dbReference type="PROSITE" id="PS51545">
    <property type="entry name" value="PIK_HELICAL"/>
    <property type="match status" value="1"/>
</dbReference>
<dbReference type="EMBL" id="CBTN010000004">
    <property type="protein sequence ID" value="CDH49692.1"/>
    <property type="molecule type" value="Genomic_DNA"/>
</dbReference>
<dbReference type="PROSITE" id="PS00915">
    <property type="entry name" value="PI3_4_KINASE_1"/>
    <property type="match status" value="1"/>
</dbReference>
<evidence type="ECO:0000256" key="4">
    <source>
        <dbReference type="ARBA" id="ARBA00022679"/>
    </source>
</evidence>
<dbReference type="Gene3D" id="1.25.40.70">
    <property type="entry name" value="Phosphatidylinositol 3-kinase, accessory domain (PIK)"/>
    <property type="match status" value="1"/>
</dbReference>
<sequence length="1984" mass="227210">MNSTRGNLHGEILQCLSETLTDPRSMATEHNVNTILQACPPDPKEMTRHEEEGDYVGHMTERHFDGLKALIRYCTHGNCSRDDLIDRLLNYLEHLPSYTWEETIRASCPALADSVTFSIISGILHIASKRHDRREEMMNTIMDYGTSYNIGFSVPSLAGWFRALQLSPCMHRANDILNVWSRMKAFAQDVSTLERVRQSIRYVLSCRHESSTTTPPDRFLYCHQILEGYWKAGIPFSNNRIIYDLLILLRNSLARNLRPDDPHLDITFCHDTFQKLHLTKTLEHSKWSQLLDVCLPGHDDVERSPEFIKCLSAIYVTCLEYYQDVKRYTSSQQKIRNDGYLIFIMGLCLQVAALASVHLKQVDEVLIDNIKESLFETPSPSQEEKDAWIYIAALDAAAMVSIKFPRKNGSMIDTICRFLAVPSTVFYYRCDPPDAKEPGCTSVRRFAIMRLAQCIQINQDMQKSQIAVSTLYSLLNQMTQYDHEEQELLPGSVDMQDIAPRNQQLTAEQREQLCINALSAIIGIAVRLEEDDITNQALSMLVLRRRVLSKTATLALVRQLVDLALVSPVPVFADIINVFSIIGRESLSNRDGVDELTFNTVIESQLDLAQRLSKRPEHYAKYLDHMLMFFVDSGMLIQHIQQQQKEKEQCDSCVVVRSAYLARMLPVIQALLQHDDFNPQHDATEETVTLFRNMWFHCILFDFVDGDMRDSLLSIAKKTPPLVTKAASDHLESDLEYNSVLVGSGGGGRAAANSARAQSLRQRLTTLLGPNCTYSIRNMPFSQVMFTLAVYHLEIMRSFMGDCSFILHYYSNDGIGFEHSYLGQCLQTMVDLCVNTFIKETQQKAANQVLNEQLCAQMQALLPMCCHRLRQVHLLAIKVTNRLVNAFPQVFSEKALITLLLELIQLTWLSCEACYRDEYTSIYQFTSDRAGITLELSDYQAYRQELCSTLYDYGKRWLIKSMDMACKEVTGLLQDYLAEYKRFDPHMPIDTVHLGRSLALEIGKTAAKNQLYVDFAPNISSVPLDASSDFVHGFTTRIYHTGEINGMNYVAAVDRHQDKVPTPGSFACYDEQSPFGFRMLQDLLDDAKMGRHVHIDRLHGTMLRTAAAIVALKKVHPDFIAYIVRIPVYIFTAEAMEVGTNVWNWILIECPEVEERLMIEMLGMWQWTQRHRKGLFSPKVNFNDPFEEHMTYKPSDKSDLESVLQEARSLFIPHLAWIEFIHSRFNATRHMRKNLTSLFIHLLGSTFRNAHLMSTHSLSRQPRFHMLWLGLKILETVNMEAFTEHNFRTLVYGAAFSWFCLPPKWHYGPRKSYTLQEYKLMTDFYHALSRDTPRLNQVLTSSQLRLSQSNIASGIYKFVDGRSLDQGTYALILMLVGQSSYVDKTRDDVLKQHKQKRKLLLLLVENELSRLSVWCNPLNTVGHGHPPCFVGKAEKNITTDDEWKEIVRFAWQMEPKLAVQLGSRFVQPAMFHELHRLIANNSLDVVDCPDALVILLGNGILPGAKLDLKYLQYWSAVPAITAANYFLPPFQNHPSILQYAMRVLEYYPVDLVFFYVPQIVQALRYDEYGYVEKYIMEAGQVSQLFAHQIIWNMQANFYIDADKECKKADPLKPTLERIIKNLVDSFTGEDRSFYEREFKFFGEVTAISGYLKEYIKFGQTEKKPLQKQRLDKELAKIKVEKGVYLPSNPDGEVKEIDRTSGKPLQSHAKAPFMATFKIQKADQLIDLGAIFKVGDDCRQDVLALQLIAVFKNIFTSVGLDLYLYPYRVVATAPGRGVIDVIRNAISRDQLGREKVNNMYDYFVAKYGTPDTPAFQRARTNFVQSLAAYSVLSYLLQFKDRHNGNIMIDSEGHILHIDFGFIFDIAPGGITFESSPFKLTTEMVQVMGGGADEQAFNQFSQLVVKAYLACRPYASQICQLVTLMLESGLPCFKGETIQRMQNRFQLGRSERAAADFIMLRIKDSCENRRTVMYDYFQKLTNGIPY</sequence>
<comment type="catalytic activity">
    <reaction evidence="1">
        <text>a 1,2-diacyl-sn-glycero-3-phospho-(1D-myo-inositol) + ATP = a 1,2-diacyl-sn-glycero-3-phospho-(1D-myo-inositol 4-phosphate) + ADP + H(+)</text>
        <dbReference type="Rhea" id="RHEA:19877"/>
        <dbReference type="ChEBI" id="CHEBI:15378"/>
        <dbReference type="ChEBI" id="CHEBI:30616"/>
        <dbReference type="ChEBI" id="CHEBI:57880"/>
        <dbReference type="ChEBI" id="CHEBI:58178"/>
        <dbReference type="ChEBI" id="CHEBI:456216"/>
        <dbReference type="EC" id="2.7.1.67"/>
    </reaction>
</comment>
<evidence type="ECO:0000256" key="1">
    <source>
        <dbReference type="ARBA" id="ARBA00001686"/>
    </source>
</evidence>
<dbReference type="InterPro" id="IPR016024">
    <property type="entry name" value="ARM-type_fold"/>
</dbReference>
<organism evidence="10 11">
    <name type="scientific">Lichtheimia corymbifera JMRC:FSU:9682</name>
    <dbReference type="NCBI Taxonomy" id="1263082"/>
    <lineage>
        <taxon>Eukaryota</taxon>
        <taxon>Fungi</taxon>
        <taxon>Fungi incertae sedis</taxon>
        <taxon>Mucoromycota</taxon>
        <taxon>Mucoromycotina</taxon>
        <taxon>Mucoromycetes</taxon>
        <taxon>Mucorales</taxon>
        <taxon>Lichtheimiaceae</taxon>
        <taxon>Lichtheimia</taxon>
    </lineage>
</organism>
<keyword evidence="5" id="KW-0547">Nucleotide-binding</keyword>
<dbReference type="InterPro" id="IPR018936">
    <property type="entry name" value="PI3/4_kinase_CS"/>
</dbReference>
<dbReference type="Pfam" id="PF19274">
    <property type="entry name" value="PI4K_N"/>
    <property type="match status" value="1"/>
</dbReference>
<dbReference type="Gene3D" id="3.30.1010.10">
    <property type="entry name" value="Phosphatidylinositol 3-kinase Catalytic Subunit, Chain A, domain 4"/>
    <property type="match status" value="1"/>
</dbReference>
<dbReference type="Proteomes" id="UP000027586">
    <property type="component" value="Unassembled WGS sequence"/>
</dbReference>
<accession>A0A068RJ68</accession>
<dbReference type="GO" id="GO:0048015">
    <property type="term" value="P:phosphatidylinositol-mediated signaling"/>
    <property type="evidence" value="ECO:0007669"/>
    <property type="project" value="TreeGrafter"/>
</dbReference>
<dbReference type="FunFam" id="3.30.1010.10:FF:000014">
    <property type="entry name" value="Phosphatidylinositol 4-kinase STT4"/>
    <property type="match status" value="1"/>
</dbReference>
<evidence type="ECO:0000256" key="2">
    <source>
        <dbReference type="ARBA" id="ARBA00006209"/>
    </source>
</evidence>
<comment type="similarity">
    <text evidence="2">Belongs to the PI3/PI4-kinase family. Type III PI4K subfamily.</text>
</comment>
<comment type="caution">
    <text evidence="10">The sequence shown here is derived from an EMBL/GenBank/DDBJ whole genome shotgun (WGS) entry which is preliminary data.</text>
</comment>
<dbReference type="PROSITE" id="PS00916">
    <property type="entry name" value="PI3_4_KINASE_2"/>
    <property type="match status" value="1"/>
</dbReference>
<name>A0A068RJ68_9FUNG</name>
<dbReference type="SUPFAM" id="SSF56112">
    <property type="entry name" value="Protein kinase-like (PK-like)"/>
    <property type="match status" value="1"/>
</dbReference>
<reference evidence="10" key="1">
    <citation type="submission" date="2013-08" db="EMBL/GenBank/DDBJ databases">
        <title>Gene expansion shapes genome architecture in the human pathogen Lichtheimia corymbifera: an evolutionary genomics analysis in the ancient terrestrial Mucorales (Mucoromycotina).</title>
        <authorList>
            <person name="Schwartze V.U."/>
            <person name="Winter S."/>
            <person name="Shelest E."/>
            <person name="Marcet-Houben M."/>
            <person name="Horn F."/>
            <person name="Wehner S."/>
            <person name="Hoffmann K."/>
            <person name="Riege K."/>
            <person name="Sammeth M."/>
            <person name="Nowrousian M."/>
            <person name="Valiante V."/>
            <person name="Linde J."/>
            <person name="Jacobsen I.D."/>
            <person name="Marz M."/>
            <person name="Brakhage A.A."/>
            <person name="Gabaldon T."/>
            <person name="Bocker S."/>
            <person name="Voigt K."/>
        </authorList>
    </citation>
    <scope>NUCLEOTIDE SEQUENCE [LARGE SCALE GENOMIC DNA]</scope>
    <source>
        <strain evidence="10">FSU 9682</strain>
    </source>
</reference>
<dbReference type="GO" id="GO:0005524">
    <property type="term" value="F:ATP binding"/>
    <property type="evidence" value="ECO:0007669"/>
    <property type="project" value="UniProtKB-KW"/>
</dbReference>
<dbReference type="GO" id="GO:0046854">
    <property type="term" value="P:phosphatidylinositol phosphate biosynthetic process"/>
    <property type="evidence" value="ECO:0007669"/>
    <property type="project" value="InterPro"/>
</dbReference>
<evidence type="ECO:0000256" key="3">
    <source>
        <dbReference type="ARBA" id="ARBA00012169"/>
    </source>
</evidence>
<feature type="domain" description="PIK helical" evidence="9">
    <location>
        <begin position="1443"/>
        <end position="1617"/>
    </location>
</feature>
<dbReference type="EC" id="2.7.1.67" evidence="3"/>
<dbReference type="InterPro" id="IPR000403">
    <property type="entry name" value="PI3/4_kinase_cat_dom"/>
</dbReference>
<dbReference type="GO" id="GO:0005886">
    <property type="term" value="C:plasma membrane"/>
    <property type="evidence" value="ECO:0007669"/>
    <property type="project" value="TreeGrafter"/>
</dbReference>
<keyword evidence="11" id="KW-1185">Reference proteome</keyword>
<dbReference type="InterPro" id="IPR042236">
    <property type="entry name" value="PI3K_accessory_sf"/>
</dbReference>
<dbReference type="GO" id="GO:0005737">
    <property type="term" value="C:cytoplasm"/>
    <property type="evidence" value="ECO:0007669"/>
    <property type="project" value="TreeGrafter"/>
</dbReference>
<dbReference type="PANTHER" id="PTHR10048">
    <property type="entry name" value="PHOSPHATIDYLINOSITOL KINASE"/>
    <property type="match status" value="1"/>
</dbReference>
<dbReference type="InterPro" id="IPR011009">
    <property type="entry name" value="Kinase-like_dom_sf"/>
</dbReference>
<evidence type="ECO:0000259" key="8">
    <source>
        <dbReference type="PROSITE" id="PS50290"/>
    </source>
</evidence>
<dbReference type="Gene3D" id="1.10.1070.11">
    <property type="entry name" value="Phosphatidylinositol 3-/4-kinase, catalytic domain"/>
    <property type="match status" value="1"/>
</dbReference>
<dbReference type="Pfam" id="PF00613">
    <property type="entry name" value="PI3Ka"/>
    <property type="match status" value="1"/>
</dbReference>
<gene>
    <name evidence="10" type="ORF">LCOR_01428.1</name>
</gene>
<dbReference type="PANTHER" id="PTHR10048:SF15">
    <property type="entry name" value="PHOSPHATIDYLINOSITOL 4-KINASE ALPHA"/>
    <property type="match status" value="1"/>
</dbReference>
<dbReference type="GO" id="GO:0004430">
    <property type="term" value="F:1-phosphatidylinositol 4-kinase activity"/>
    <property type="evidence" value="ECO:0007669"/>
    <property type="project" value="UniProtKB-EC"/>
</dbReference>
<dbReference type="FunFam" id="1.25.40.70:FF:000011">
    <property type="entry name" value="Phosphatidylinositol 4-kinase alpha"/>
    <property type="match status" value="1"/>
</dbReference>
<evidence type="ECO:0000256" key="6">
    <source>
        <dbReference type="ARBA" id="ARBA00022777"/>
    </source>
</evidence>
<dbReference type="Pfam" id="PF00454">
    <property type="entry name" value="PI3_PI4_kinase"/>
    <property type="match status" value="1"/>
</dbReference>
<dbReference type="VEuPathDB" id="FungiDB:LCOR_01428.1"/>
<dbReference type="SUPFAM" id="SSF48371">
    <property type="entry name" value="ARM repeat"/>
    <property type="match status" value="1"/>
</dbReference>
<dbReference type="SMART" id="SM00146">
    <property type="entry name" value="PI3Kc"/>
    <property type="match status" value="1"/>
</dbReference>
<evidence type="ECO:0000256" key="7">
    <source>
        <dbReference type="ARBA" id="ARBA00022840"/>
    </source>
</evidence>
<dbReference type="FunFam" id="1.10.1070.11:FF:000012">
    <property type="entry name" value="Phosphatidylinositol 4-kinase alpha 1"/>
    <property type="match status" value="1"/>
</dbReference>
<feature type="domain" description="PI3K/PI4K catalytic" evidence="8">
    <location>
        <begin position="1698"/>
        <end position="1968"/>
    </location>
</feature>
<protein>
    <recommendedName>
        <fullName evidence="3">1-phosphatidylinositol 4-kinase</fullName>
        <ecNumber evidence="3">2.7.1.67</ecNumber>
    </recommendedName>
</protein>
<dbReference type="STRING" id="1263082.A0A068RJ68"/>
<evidence type="ECO:0000259" key="9">
    <source>
        <dbReference type="PROSITE" id="PS51545"/>
    </source>
</evidence>
<dbReference type="InterPro" id="IPR001263">
    <property type="entry name" value="PI3K_accessory_dom"/>
</dbReference>
<proteinExistence type="inferred from homology"/>
<dbReference type="SMART" id="SM00145">
    <property type="entry name" value="PI3Ka"/>
    <property type="match status" value="1"/>
</dbReference>
<keyword evidence="7" id="KW-0067">ATP-binding</keyword>
<dbReference type="OrthoDB" id="10264149at2759"/>
<evidence type="ECO:0000313" key="11">
    <source>
        <dbReference type="Proteomes" id="UP000027586"/>
    </source>
</evidence>
<dbReference type="InterPro" id="IPR036940">
    <property type="entry name" value="PI3/4_kinase_cat_sf"/>
</dbReference>
<dbReference type="PROSITE" id="PS50290">
    <property type="entry name" value="PI3_4_KINASE_3"/>
    <property type="match status" value="1"/>
</dbReference>
<dbReference type="CDD" id="cd05167">
    <property type="entry name" value="PI4Kc_III_alpha"/>
    <property type="match status" value="1"/>
</dbReference>